<evidence type="ECO:0000313" key="3">
    <source>
        <dbReference type="EMBL" id="SEN80890.1"/>
    </source>
</evidence>
<dbReference type="AlphaFoldDB" id="A0A1H8JJH5"/>
<reference evidence="3 4" key="1">
    <citation type="submission" date="2016-10" db="EMBL/GenBank/DDBJ databases">
        <authorList>
            <person name="de Groot N.N."/>
        </authorList>
    </citation>
    <scope>NUCLEOTIDE SEQUENCE [LARGE SCALE GENOMIC DNA]</scope>
    <source>
        <strain evidence="3 4">DSM 11457</strain>
    </source>
</reference>
<feature type="region of interest" description="Disordered" evidence="1">
    <location>
        <begin position="49"/>
        <end position="73"/>
    </location>
</feature>
<evidence type="ECO:0000256" key="1">
    <source>
        <dbReference type="SAM" id="MobiDB-lite"/>
    </source>
</evidence>
<feature type="compositionally biased region" description="Basic and acidic residues" evidence="1">
    <location>
        <begin position="1"/>
        <end position="20"/>
    </location>
</feature>
<keyword evidence="2" id="KW-1133">Transmembrane helix</keyword>
<feature type="compositionally biased region" description="Basic and acidic residues" evidence="1">
    <location>
        <begin position="197"/>
        <end position="210"/>
    </location>
</feature>
<feature type="region of interest" description="Disordered" evidence="1">
    <location>
        <begin position="1"/>
        <end position="29"/>
    </location>
</feature>
<protein>
    <submittedName>
        <fullName evidence="3">Uncharacterized protein</fullName>
    </submittedName>
</protein>
<evidence type="ECO:0000313" key="4">
    <source>
        <dbReference type="Proteomes" id="UP000182160"/>
    </source>
</evidence>
<dbReference type="Proteomes" id="UP000182160">
    <property type="component" value="Unassembled WGS sequence"/>
</dbReference>
<organism evidence="3 4">
    <name type="scientific">Roseovarius tolerans</name>
    <dbReference type="NCBI Taxonomy" id="74031"/>
    <lineage>
        <taxon>Bacteria</taxon>
        <taxon>Pseudomonadati</taxon>
        <taxon>Pseudomonadota</taxon>
        <taxon>Alphaproteobacteria</taxon>
        <taxon>Rhodobacterales</taxon>
        <taxon>Roseobacteraceae</taxon>
        <taxon>Roseovarius</taxon>
    </lineage>
</organism>
<accession>A0A1H8JJH5</accession>
<proteinExistence type="predicted"/>
<feature type="region of interest" description="Disordered" evidence="1">
    <location>
        <begin position="193"/>
        <end position="216"/>
    </location>
</feature>
<keyword evidence="2" id="KW-0472">Membrane</keyword>
<feature type="transmembrane region" description="Helical" evidence="2">
    <location>
        <begin position="98"/>
        <end position="131"/>
    </location>
</feature>
<name>A0A1H8JJH5_9RHOB</name>
<sequence length="216" mass="24315">MRDKSEPDKKLVRSRPEEHSSTGAGPIDPHLQAIRSLIELDDEPQAVGRAGFAQTEADNPAPDTRDPASAPSNHKTSLAQWLLELGASFFRRPDAPRILSILLLLTVFVWRPGFIIFLVLVGLMIGVVLYFSFGPDQVQNWVISRYRRLAARDPDAAERIRRRAAAASQRLSAVIEKLPERWTAGLYLPDFEEPADLPEKWNSDPFDRLKKQSHGQ</sequence>
<gene>
    <name evidence="3" type="ORF">SAMN04488077_1327</name>
</gene>
<keyword evidence="2" id="KW-0812">Transmembrane</keyword>
<dbReference type="EMBL" id="FOBO01000032">
    <property type="protein sequence ID" value="SEN80890.1"/>
    <property type="molecule type" value="Genomic_DNA"/>
</dbReference>
<evidence type="ECO:0000256" key="2">
    <source>
        <dbReference type="SAM" id="Phobius"/>
    </source>
</evidence>